<keyword evidence="2" id="KW-1185">Reference proteome</keyword>
<dbReference type="AlphaFoldDB" id="A0AAV4MVA6"/>
<organism evidence="1 2">
    <name type="scientific">Caerostris extrusa</name>
    <name type="common">Bark spider</name>
    <name type="synonym">Caerostris bankana</name>
    <dbReference type="NCBI Taxonomy" id="172846"/>
    <lineage>
        <taxon>Eukaryota</taxon>
        <taxon>Metazoa</taxon>
        <taxon>Ecdysozoa</taxon>
        <taxon>Arthropoda</taxon>
        <taxon>Chelicerata</taxon>
        <taxon>Arachnida</taxon>
        <taxon>Araneae</taxon>
        <taxon>Araneomorphae</taxon>
        <taxon>Entelegynae</taxon>
        <taxon>Araneoidea</taxon>
        <taxon>Araneidae</taxon>
        <taxon>Caerostris</taxon>
    </lineage>
</organism>
<evidence type="ECO:0000313" key="1">
    <source>
        <dbReference type="EMBL" id="GIX76381.1"/>
    </source>
</evidence>
<gene>
    <name evidence="1" type="ORF">CEXT_182461</name>
</gene>
<name>A0AAV4MVA6_CAEEX</name>
<dbReference type="Proteomes" id="UP001054945">
    <property type="component" value="Unassembled WGS sequence"/>
</dbReference>
<dbReference type="EMBL" id="BPLR01020249">
    <property type="protein sequence ID" value="GIX76381.1"/>
    <property type="molecule type" value="Genomic_DNA"/>
</dbReference>
<protein>
    <submittedName>
        <fullName evidence="1">Uncharacterized protein</fullName>
    </submittedName>
</protein>
<proteinExistence type="predicted"/>
<reference evidence="1 2" key="1">
    <citation type="submission" date="2021-06" db="EMBL/GenBank/DDBJ databases">
        <title>Caerostris extrusa draft genome.</title>
        <authorList>
            <person name="Kono N."/>
            <person name="Arakawa K."/>
        </authorList>
    </citation>
    <scope>NUCLEOTIDE SEQUENCE [LARGE SCALE GENOMIC DNA]</scope>
</reference>
<sequence>MLSESNQDFISGQRKRFTSLQFAGSSVLRRHFRKQRIADILEKSRLSPKLIRGIDSQLKNAGTVGWF</sequence>
<comment type="caution">
    <text evidence="1">The sequence shown here is derived from an EMBL/GenBank/DDBJ whole genome shotgun (WGS) entry which is preliminary data.</text>
</comment>
<evidence type="ECO:0000313" key="2">
    <source>
        <dbReference type="Proteomes" id="UP001054945"/>
    </source>
</evidence>
<accession>A0AAV4MVA6</accession>